<dbReference type="PANTHER" id="PTHR45953">
    <property type="entry name" value="IDURONATE 2-SULFATASE"/>
    <property type="match status" value="1"/>
</dbReference>
<feature type="non-terminal residue" evidence="4">
    <location>
        <position position="55"/>
    </location>
</feature>
<dbReference type="GO" id="GO:0046872">
    <property type="term" value="F:metal ion binding"/>
    <property type="evidence" value="ECO:0007669"/>
    <property type="project" value="UniProtKB-KW"/>
</dbReference>
<dbReference type="EMBL" id="UINC01185912">
    <property type="protein sequence ID" value="SVD97860.1"/>
    <property type="molecule type" value="Genomic_DNA"/>
</dbReference>
<keyword evidence="2" id="KW-0378">Hydrolase</keyword>
<dbReference type="InterPro" id="IPR000917">
    <property type="entry name" value="Sulfatase_N"/>
</dbReference>
<name>A0A382ZRC1_9ZZZZ</name>
<dbReference type="PANTHER" id="PTHR45953:SF1">
    <property type="entry name" value="IDURONATE 2-SULFATASE"/>
    <property type="match status" value="1"/>
</dbReference>
<dbReference type="Gene3D" id="3.40.720.10">
    <property type="entry name" value="Alkaline Phosphatase, subunit A"/>
    <property type="match status" value="1"/>
</dbReference>
<protein>
    <recommendedName>
        <fullName evidence="3">Sulfatase N-terminal domain-containing protein</fullName>
    </recommendedName>
</protein>
<gene>
    <name evidence="4" type="ORF">METZ01_LOCUS450714</name>
</gene>
<dbReference type="GO" id="GO:0008484">
    <property type="term" value="F:sulfuric ester hydrolase activity"/>
    <property type="evidence" value="ECO:0007669"/>
    <property type="project" value="TreeGrafter"/>
</dbReference>
<evidence type="ECO:0000256" key="1">
    <source>
        <dbReference type="ARBA" id="ARBA00022723"/>
    </source>
</evidence>
<keyword evidence="1" id="KW-0479">Metal-binding</keyword>
<dbReference type="GO" id="GO:0005737">
    <property type="term" value="C:cytoplasm"/>
    <property type="evidence" value="ECO:0007669"/>
    <property type="project" value="TreeGrafter"/>
</dbReference>
<sequence length="55" mass="5999">MARNVLFILADQFRADCLGVAGNEVLQTPNLDQLAHEGAHFRNCFNQAAPCGPSR</sequence>
<dbReference type="Pfam" id="PF00884">
    <property type="entry name" value="Sulfatase"/>
    <property type="match status" value="1"/>
</dbReference>
<evidence type="ECO:0000313" key="4">
    <source>
        <dbReference type="EMBL" id="SVD97860.1"/>
    </source>
</evidence>
<dbReference type="AlphaFoldDB" id="A0A382ZRC1"/>
<dbReference type="InterPro" id="IPR017850">
    <property type="entry name" value="Alkaline_phosphatase_core_sf"/>
</dbReference>
<dbReference type="SUPFAM" id="SSF53649">
    <property type="entry name" value="Alkaline phosphatase-like"/>
    <property type="match status" value="1"/>
</dbReference>
<accession>A0A382ZRC1</accession>
<feature type="domain" description="Sulfatase N-terminal" evidence="3">
    <location>
        <begin position="3"/>
        <end position="55"/>
    </location>
</feature>
<proteinExistence type="predicted"/>
<evidence type="ECO:0000259" key="3">
    <source>
        <dbReference type="Pfam" id="PF00884"/>
    </source>
</evidence>
<reference evidence="4" key="1">
    <citation type="submission" date="2018-05" db="EMBL/GenBank/DDBJ databases">
        <authorList>
            <person name="Lanie J.A."/>
            <person name="Ng W.-L."/>
            <person name="Kazmierczak K.M."/>
            <person name="Andrzejewski T.M."/>
            <person name="Davidsen T.M."/>
            <person name="Wayne K.J."/>
            <person name="Tettelin H."/>
            <person name="Glass J.I."/>
            <person name="Rusch D."/>
            <person name="Podicherti R."/>
            <person name="Tsui H.-C.T."/>
            <person name="Winkler M.E."/>
        </authorList>
    </citation>
    <scope>NUCLEOTIDE SEQUENCE</scope>
</reference>
<organism evidence="4">
    <name type="scientific">marine metagenome</name>
    <dbReference type="NCBI Taxonomy" id="408172"/>
    <lineage>
        <taxon>unclassified sequences</taxon>
        <taxon>metagenomes</taxon>
        <taxon>ecological metagenomes</taxon>
    </lineage>
</organism>
<evidence type="ECO:0000256" key="2">
    <source>
        <dbReference type="ARBA" id="ARBA00022801"/>
    </source>
</evidence>